<reference evidence="7" key="3">
    <citation type="submission" date="2018-08" db="EMBL/GenBank/DDBJ databases">
        <title>Leveraging single-cell genomics to expand the Fungal Tree of Life.</title>
        <authorList>
            <consortium name="DOE Joint Genome Institute"/>
            <person name="Ahrendt S.R."/>
            <person name="Quandt C.A."/>
            <person name="Ciobanu D."/>
            <person name="Clum A."/>
            <person name="Salamov A."/>
            <person name="Andreopoulos B."/>
            <person name="Cheng J.-F."/>
            <person name="Woyke T."/>
            <person name="Pelin A."/>
            <person name="Henrissat B."/>
            <person name="Reynolds N."/>
            <person name="Benny G.L."/>
            <person name="Smith M.E."/>
            <person name="James T.Y."/>
            <person name="Grigoriev I.V."/>
        </authorList>
    </citation>
    <scope>NUCLEOTIDE SEQUENCE</scope>
    <source>
        <strain evidence="7">ATCC 52028</strain>
    </source>
</reference>
<dbReference type="CDD" id="cd06466">
    <property type="entry name" value="p23_CS_SGT1_like"/>
    <property type="match status" value="1"/>
</dbReference>
<feature type="compositionally biased region" description="Low complexity" evidence="4">
    <location>
        <begin position="107"/>
        <end position="122"/>
    </location>
</feature>
<evidence type="ECO:0000256" key="1">
    <source>
        <dbReference type="ARBA" id="ARBA00022723"/>
    </source>
</evidence>
<dbReference type="Pfam" id="PF04968">
    <property type="entry name" value="CHORD"/>
    <property type="match status" value="2"/>
</dbReference>
<gene>
    <name evidence="7" type="ORF">CAUPRSCDRAFT_7251</name>
    <name evidence="8" type="ORF">CXG81DRAFT_14093</name>
</gene>
<dbReference type="STRING" id="1555241.A0A4P9X3Y2"/>
<dbReference type="PROSITE" id="PS51203">
    <property type="entry name" value="CS"/>
    <property type="match status" value="1"/>
</dbReference>
<dbReference type="InterPro" id="IPR039790">
    <property type="entry name" value="CHRD1"/>
</dbReference>
<evidence type="ECO:0000259" key="6">
    <source>
        <dbReference type="PROSITE" id="PS51401"/>
    </source>
</evidence>
<keyword evidence="3" id="KW-0862">Zinc</keyword>
<feature type="region of interest" description="Disordered" evidence="4">
    <location>
        <begin position="107"/>
        <end position="127"/>
    </location>
</feature>
<organism evidence="8 10">
    <name type="scientific">Caulochytrium protostelioides</name>
    <dbReference type="NCBI Taxonomy" id="1555241"/>
    <lineage>
        <taxon>Eukaryota</taxon>
        <taxon>Fungi</taxon>
        <taxon>Fungi incertae sedis</taxon>
        <taxon>Chytridiomycota</taxon>
        <taxon>Chytridiomycota incertae sedis</taxon>
        <taxon>Chytridiomycetes</taxon>
        <taxon>Caulochytriales</taxon>
        <taxon>Caulochytriaceae</taxon>
        <taxon>Caulochytrium</taxon>
    </lineage>
</organism>
<evidence type="ECO:0000313" key="9">
    <source>
        <dbReference type="Proteomes" id="UP000268535"/>
    </source>
</evidence>
<protein>
    <submittedName>
        <fullName evidence="7">Chord-domain-containing protein</fullName>
    </submittedName>
</protein>
<dbReference type="AlphaFoldDB" id="A0A4P9X3Y2"/>
<name>A0A4P9X3Y2_9FUNG</name>
<reference evidence="9 10" key="1">
    <citation type="journal article" date="2018" name="Nat. Microbiol.">
        <title>Leveraging single-cell genomics to expand the fungal tree of life.</title>
        <authorList>
            <person name="Ahrendt S.R."/>
            <person name="Quandt C.A."/>
            <person name="Ciobanu D."/>
            <person name="Clum A."/>
            <person name="Salamov A."/>
            <person name="Andreopoulos B."/>
            <person name="Cheng J.F."/>
            <person name="Woyke T."/>
            <person name="Pelin A."/>
            <person name="Henrissat B."/>
            <person name="Reynolds N.K."/>
            <person name="Benny G.L."/>
            <person name="Smith M.E."/>
            <person name="James T.Y."/>
            <person name="Grigoriev I.V."/>
        </authorList>
    </citation>
    <scope>NUCLEOTIDE SEQUENCE [LARGE SCALE GENOMIC DNA]</scope>
    <source>
        <strain evidence="9 10">ATCC 52028</strain>
    </source>
</reference>
<evidence type="ECO:0000256" key="4">
    <source>
        <dbReference type="SAM" id="MobiDB-lite"/>
    </source>
</evidence>
<evidence type="ECO:0000259" key="5">
    <source>
        <dbReference type="PROSITE" id="PS51203"/>
    </source>
</evidence>
<dbReference type="SUPFAM" id="SSF49764">
    <property type="entry name" value="HSP20-like chaperones"/>
    <property type="match status" value="1"/>
</dbReference>
<evidence type="ECO:0000313" key="7">
    <source>
        <dbReference type="EMBL" id="RKO96958.1"/>
    </source>
</evidence>
<dbReference type="EMBL" id="ML014260">
    <property type="protein sequence ID" value="RKO99753.1"/>
    <property type="molecule type" value="Genomic_DNA"/>
</dbReference>
<accession>A0A4P9X3Y2</accession>
<dbReference type="PANTHER" id="PTHR46983:SF3">
    <property type="entry name" value="CHPADIPLOID STATE MAINTENANCE PROTEIN CHPA"/>
    <property type="match status" value="1"/>
</dbReference>
<dbReference type="GO" id="GO:0046872">
    <property type="term" value="F:metal ion binding"/>
    <property type="evidence" value="ECO:0007669"/>
    <property type="project" value="UniProtKB-KW"/>
</dbReference>
<keyword evidence="2" id="KW-0677">Repeat</keyword>
<dbReference type="Pfam" id="PF04969">
    <property type="entry name" value="CS"/>
    <property type="match status" value="1"/>
</dbReference>
<dbReference type="InterPro" id="IPR007052">
    <property type="entry name" value="CS_dom"/>
</dbReference>
<dbReference type="PROSITE" id="PS51401">
    <property type="entry name" value="CHORD"/>
    <property type="match status" value="2"/>
</dbReference>
<feature type="domain" description="CS" evidence="5">
    <location>
        <begin position="236"/>
        <end position="334"/>
    </location>
</feature>
<feature type="domain" description="CHORD" evidence="6">
    <location>
        <begin position="7"/>
        <end position="66"/>
    </location>
</feature>
<dbReference type="Gene3D" id="2.60.40.790">
    <property type="match status" value="1"/>
</dbReference>
<keyword evidence="1" id="KW-0479">Metal-binding</keyword>
<feature type="domain" description="CHORD" evidence="6">
    <location>
        <begin position="150"/>
        <end position="216"/>
    </location>
</feature>
<reference evidence="8" key="2">
    <citation type="submission" date="2018-04" db="EMBL/GenBank/DDBJ databases">
        <title>Leveraging single-cell genomics to expand the Fungal Tree of Life.</title>
        <authorList>
            <consortium name="DOE Joint Genome Institute"/>
            <person name="Ahrendt S.R."/>
            <person name="Quandt C.A."/>
            <person name="Ciobanu D."/>
            <person name="Clum A."/>
            <person name="Salamov A."/>
            <person name="Andreopoulos B."/>
            <person name="Cheng J.-F."/>
            <person name="Woyke T."/>
            <person name="Pelin A."/>
            <person name="Henrissat B."/>
            <person name="Benny G.L."/>
            <person name="Smith M.E."/>
            <person name="James T.Y."/>
            <person name="Grigoriev I.V."/>
        </authorList>
    </citation>
    <scope>NUCLEOTIDE SEQUENCE</scope>
    <source>
        <strain evidence="8">ATCC 52028</strain>
    </source>
</reference>
<dbReference type="Proteomes" id="UP000268535">
    <property type="component" value="Unassembled WGS sequence"/>
</dbReference>
<evidence type="ECO:0000256" key="2">
    <source>
        <dbReference type="ARBA" id="ARBA00022737"/>
    </source>
</evidence>
<keyword evidence="10" id="KW-1185">Reference proteome</keyword>
<dbReference type="PANTHER" id="PTHR46983">
    <property type="entry name" value="CYSTEINE AND HISTIDINE-RICH DOMAIN-CONTAINING PROTEIN 1"/>
    <property type="match status" value="1"/>
</dbReference>
<sequence length="373" mass="39293">MAATRTCTRNGCGASYDPDDNGPTRCEHHPGAPVFHEGMKGWSCCSKRVVDFDAFLKIPGCAVSEHTDDRAPDGIDADGKAVYGSAVEASTSASGAVPSFADAKANTTSTASATAPSGQPAAKRPPAVLERAEWVDPPEALQALSPGASCRRPGCDSTWSPDGSAPASTTAAECRFHVGEPVFHEGSKSWSCCSKRKVLEFDEFLKIPGCASGAAHRFTDPGRSASASESASDANMVAVRHDWYQTQTSVIISLFAKKADASQTRVDFDAQSLTVSVVFKPDAVNNGVTGGRARFHLPALSQPVDVAACRYEVLGTKIEIVLKKANGYSWPALEPQEGGLRSWTTFGTMDNRGGTVGAKEARIASDTPVHLLK</sequence>
<evidence type="ECO:0000313" key="8">
    <source>
        <dbReference type="EMBL" id="RKO99753.1"/>
    </source>
</evidence>
<dbReference type="Proteomes" id="UP000274922">
    <property type="component" value="Unassembled WGS sequence"/>
</dbReference>
<proteinExistence type="predicted"/>
<dbReference type="OrthoDB" id="1898560at2759"/>
<dbReference type="InterPro" id="IPR008978">
    <property type="entry name" value="HSP20-like_chaperone"/>
</dbReference>
<dbReference type="Gene3D" id="4.10.1130.20">
    <property type="match status" value="2"/>
</dbReference>
<evidence type="ECO:0000256" key="3">
    <source>
        <dbReference type="ARBA" id="ARBA00022833"/>
    </source>
</evidence>
<evidence type="ECO:0000313" key="10">
    <source>
        <dbReference type="Proteomes" id="UP000274922"/>
    </source>
</evidence>
<dbReference type="InterPro" id="IPR007051">
    <property type="entry name" value="CHORD_dom"/>
</dbReference>
<dbReference type="EMBL" id="ML009496">
    <property type="protein sequence ID" value="RKO96958.1"/>
    <property type="molecule type" value="Genomic_DNA"/>
</dbReference>